<gene>
    <name evidence="2" type="ORF">B296_00025143</name>
</gene>
<reference evidence="2 3" key="1">
    <citation type="journal article" date="2014" name="Agronomy (Basel)">
        <title>A Draft Genome Sequence for Ensete ventricosum, the Drought-Tolerant Tree Against Hunger.</title>
        <authorList>
            <person name="Harrison J."/>
            <person name="Moore K.A."/>
            <person name="Paszkiewicz K."/>
            <person name="Jones T."/>
            <person name="Grant M."/>
            <person name="Ambacheew D."/>
            <person name="Muzemil S."/>
            <person name="Studholme D.J."/>
        </authorList>
    </citation>
    <scope>NUCLEOTIDE SEQUENCE [LARGE SCALE GENOMIC DNA]</scope>
</reference>
<dbReference type="EMBL" id="AMZH03014187">
    <property type="protein sequence ID" value="RRT48058.1"/>
    <property type="molecule type" value="Genomic_DNA"/>
</dbReference>
<sequence length="67" mass="7657">MKLQPDNGPRSSLGIGPGLDDVVGPRRKFARRFTEGIGKLARNTWEITGRRPENSPQECRRLPVWRE</sequence>
<proteinExistence type="predicted"/>
<name>A0A426Y8M0_ENSVE</name>
<evidence type="ECO:0000256" key="1">
    <source>
        <dbReference type="SAM" id="MobiDB-lite"/>
    </source>
</evidence>
<feature type="region of interest" description="Disordered" evidence="1">
    <location>
        <begin position="1"/>
        <end position="22"/>
    </location>
</feature>
<dbReference type="AlphaFoldDB" id="A0A426Y8M0"/>
<protein>
    <submittedName>
        <fullName evidence="2">Uncharacterized protein</fullName>
    </submittedName>
</protein>
<evidence type="ECO:0000313" key="2">
    <source>
        <dbReference type="EMBL" id="RRT48058.1"/>
    </source>
</evidence>
<accession>A0A426Y8M0</accession>
<dbReference type="Proteomes" id="UP000287651">
    <property type="component" value="Unassembled WGS sequence"/>
</dbReference>
<feature type="region of interest" description="Disordered" evidence="1">
    <location>
        <begin position="48"/>
        <end position="67"/>
    </location>
</feature>
<organism evidence="2 3">
    <name type="scientific">Ensete ventricosum</name>
    <name type="common">Abyssinian banana</name>
    <name type="synonym">Musa ensete</name>
    <dbReference type="NCBI Taxonomy" id="4639"/>
    <lineage>
        <taxon>Eukaryota</taxon>
        <taxon>Viridiplantae</taxon>
        <taxon>Streptophyta</taxon>
        <taxon>Embryophyta</taxon>
        <taxon>Tracheophyta</taxon>
        <taxon>Spermatophyta</taxon>
        <taxon>Magnoliopsida</taxon>
        <taxon>Liliopsida</taxon>
        <taxon>Zingiberales</taxon>
        <taxon>Musaceae</taxon>
        <taxon>Ensete</taxon>
    </lineage>
</organism>
<evidence type="ECO:0000313" key="3">
    <source>
        <dbReference type="Proteomes" id="UP000287651"/>
    </source>
</evidence>
<comment type="caution">
    <text evidence="2">The sequence shown here is derived from an EMBL/GenBank/DDBJ whole genome shotgun (WGS) entry which is preliminary data.</text>
</comment>